<dbReference type="Proteomes" id="UP000030960">
    <property type="component" value="Unassembled WGS sequence"/>
</dbReference>
<reference evidence="1 2" key="1">
    <citation type="submission" date="2014-10" db="EMBL/GenBank/DDBJ databases">
        <title>Genome sequence of Ponticoccus sp. strain UMTAT08 isolated from clonal culture of toxic dinoflagellate Alexandrium tamiyavanichii.</title>
        <authorList>
            <person name="Gan H.Y."/>
            <person name="Muhd D.-D."/>
            <person name="Mohd Noor M.E."/>
            <person name="Yeong Y.S."/>
            <person name="Usup G."/>
        </authorList>
    </citation>
    <scope>NUCLEOTIDE SEQUENCE [LARGE SCALE GENOMIC DNA]</scope>
    <source>
        <strain evidence="1 2">UMTAT08</strain>
    </source>
</reference>
<dbReference type="AlphaFoldDB" id="A0A0B3REL0"/>
<evidence type="ECO:0000313" key="1">
    <source>
        <dbReference type="EMBL" id="KHQ49680.1"/>
    </source>
</evidence>
<evidence type="ECO:0000313" key="2">
    <source>
        <dbReference type="Proteomes" id="UP000030960"/>
    </source>
</evidence>
<sequence>MADGTFAVLLIVLGLADMNGNHCGTDGGCLGRSDVQPRLAISAGEVVERRAKPAAETYLRYDTGQKIGPFGQAVGLSVGEKGETWAGYGATYRIGLWNTPLYAELHTMPGIYLDNGGFDLGGPIEFRSGIELGWENDRGWRFAVSYDHRSNAEIYDNNPGIETVQFRVSVPTR</sequence>
<organism evidence="1 2">
    <name type="scientific">Mameliella alba</name>
    <dbReference type="NCBI Taxonomy" id="561184"/>
    <lineage>
        <taxon>Bacteria</taxon>
        <taxon>Pseudomonadati</taxon>
        <taxon>Pseudomonadota</taxon>
        <taxon>Alphaproteobacteria</taxon>
        <taxon>Rhodobacterales</taxon>
        <taxon>Roseobacteraceae</taxon>
        <taxon>Mameliella</taxon>
    </lineage>
</organism>
<accession>A0A0B3REL0</accession>
<keyword evidence="2" id="KW-1185">Reference proteome</keyword>
<name>A0A0B3REL0_9RHOB</name>
<proteinExistence type="predicted"/>
<comment type="caution">
    <text evidence="1">The sequence shown here is derived from an EMBL/GenBank/DDBJ whole genome shotgun (WGS) entry which is preliminary data.</text>
</comment>
<dbReference type="Pfam" id="PF09411">
    <property type="entry name" value="PagL"/>
    <property type="match status" value="1"/>
</dbReference>
<dbReference type="Gene3D" id="2.40.160.20">
    <property type="match status" value="1"/>
</dbReference>
<dbReference type="InterPro" id="IPR018550">
    <property type="entry name" value="Lipid-A_deacylase-rel"/>
</dbReference>
<gene>
    <name evidence="1" type="ORF">OA50_05778</name>
</gene>
<dbReference type="EMBL" id="JSUQ01000059">
    <property type="protein sequence ID" value="KHQ49680.1"/>
    <property type="molecule type" value="Genomic_DNA"/>
</dbReference>
<protein>
    <submittedName>
        <fullName evidence="1">Lipid A 3-O-deacylase (PagL) superfamily protein</fullName>
    </submittedName>
</protein>